<keyword evidence="3 8" id="KW-0812">Transmembrane</keyword>
<dbReference type="AlphaFoldDB" id="A0A0F6W7S6"/>
<evidence type="ECO:0000256" key="2">
    <source>
        <dbReference type="ARBA" id="ARBA00022448"/>
    </source>
</evidence>
<feature type="transmembrane region" description="Helical" evidence="8">
    <location>
        <begin position="252"/>
        <end position="271"/>
    </location>
</feature>
<dbReference type="Proteomes" id="UP000034883">
    <property type="component" value="Chromosome"/>
</dbReference>
<feature type="transmembrane region" description="Helical" evidence="8">
    <location>
        <begin position="349"/>
        <end position="369"/>
    </location>
</feature>
<feature type="transmembrane region" description="Helical" evidence="8">
    <location>
        <begin position="213"/>
        <end position="231"/>
    </location>
</feature>
<sequence length="759" mass="80594">MPPSAKRAELFLAGGAAALLVAQQVAGKATRDALFLTSFDPRRLPIVMGAGALLSLLAVLAMSNAMAVRGPSRTVPAALGVNATFFAIEWLAQPLFRDGVAVAIYLHVAALGSVLISGFWTLVSERYDPRRARAFVSRVAAGGTFGGVLGGVSADVIAGNLGARPMLLVLAGASVASAALIHRFAGALPDVEGATVSEPQTARALKLVGRTPYLRTLSALSLLAAVWAALLDYAFKAQADAAYVDETSLVRFFAWFYTGTSLVTFLVQTGLGRTVLDRLPLYGTVALSPLVVAFGGLGMLLGLPFAALIALRGAESVLSNSLYRSAYELFFTPLPPQTKRPTKTLVDVAATRVGDALGSLAILALIYGWHDMPGIVPAVVAAGAALFSLLLVPSIARGYVESLQEALRSGTLELDEQSALDATTRRTLSDTAMAIDRERLLAEIESLRRQSPALTSIEAAAIAAATADVQSHPEPQVEGEAPSAVVPTEPSIVQRFAAIASGAIDRTRAALDAPLEPELVPITLHLLAHPELGRDAIAALRRVAPSITGTLIDALLDLRTPFEIRFRIPRVLRVSTSRRAAEGLIMGLDDPRLEVRFQCARALVHLASTDPALAPPTTVVFGAVERELGERGATWSAVATIAPHDPNHPDHHDDEPISLDELVRMRASRSLQYVLTLLSLVVEGESLQLALRGLSAHDEKIRGTAIELLENVVPEPVRSSLIPVLAARPRSEIRARSREEIVAELLRSQESLPIVRPRG</sequence>
<keyword evidence="7 8" id="KW-0472">Membrane</keyword>
<dbReference type="PANTHER" id="PTHR43596:SF1">
    <property type="entry name" value="ADP,ATP CARRIER PROTEIN"/>
    <property type="match status" value="1"/>
</dbReference>
<comment type="subcellular location">
    <subcellularLocation>
        <location evidence="1 8">Membrane</location>
        <topology evidence="1 8">Multi-pass membrane protein</topology>
    </subcellularLocation>
</comment>
<feature type="transmembrane region" description="Helical" evidence="8">
    <location>
        <begin position="43"/>
        <end position="62"/>
    </location>
</feature>
<dbReference type="InterPro" id="IPR004667">
    <property type="entry name" value="ADP_ATP_car_bac_type"/>
</dbReference>
<dbReference type="KEGG" id="samy:DB32_006747"/>
<keyword evidence="5 8" id="KW-0067">ATP-binding</keyword>
<dbReference type="GO" id="GO:0016020">
    <property type="term" value="C:membrane"/>
    <property type="evidence" value="ECO:0007669"/>
    <property type="project" value="UniProtKB-SubCell"/>
</dbReference>
<feature type="transmembrane region" description="Helical" evidence="8">
    <location>
        <begin position="375"/>
        <end position="400"/>
    </location>
</feature>
<feature type="transmembrane region" description="Helical" evidence="8">
    <location>
        <begin position="104"/>
        <end position="123"/>
    </location>
</feature>
<dbReference type="SUPFAM" id="SSF48371">
    <property type="entry name" value="ARM repeat"/>
    <property type="match status" value="1"/>
</dbReference>
<dbReference type="STRING" id="927083.DB32_006747"/>
<dbReference type="EMBL" id="CP011125">
    <property type="protein sequence ID" value="AKF09598.1"/>
    <property type="molecule type" value="Genomic_DNA"/>
</dbReference>
<evidence type="ECO:0000313" key="10">
    <source>
        <dbReference type="Proteomes" id="UP000034883"/>
    </source>
</evidence>
<evidence type="ECO:0000256" key="3">
    <source>
        <dbReference type="ARBA" id="ARBA00022692"/>
    </source>
</evidence>
<feature type="transmembrane region" description="Helical" evidence="8">
    <location>
        <begin position="167"/>
        <end position="185"/>
    </location>
</feature>
<feature type="transmembrane region" description="Helical" evidence="8">
    <location>
        <begin position="74"/>
        <end position="92"/>
    </location>
</feature>
<organism evidence="9 10">
    <name type="scientific">Sandaracinus amylolyticus</name>
    <dbReference type="NCBI Taxonomy" id="927083"/>
    <lineage>
        <taxon>Bacteria</taxon>
        <taxon>Pseudomonadati</taxon>
        <taxon>Myxococcota</taxon>
        <taxon>Polyangia</taxon>
        <taxon>Polyangiales</taxon>
        <taxon>Sandaracinaceae</taxon>
        <taxon>Sandaracinus</taxon>
    </lineage>
</organism>
<keyword evidence="10" id="KW-1185">Reference proteome</keyword>
<evidence type="ECO:0000256" key="1">
    <source>
        <dbReference type="ARBA" id="ARBA00004141"/>
    </source>
</evidence>
<keyword evidence="4 8" id="KW-0547">Nucleotide-binding</keyword>
<dbReference type="SUPFAM" id="SSF103473">
    <property type="entry name" value="MFS general substrate transporter"/>
    <property type="match status" value="1"/>
</dbReference>
<proteinExistence type="inferred from homology"/>
<comment type="similarity">
    <text evidence="8">Belongs to the ADP/ATP translocase tlc family.</text>
</comment>
<evidence type="ECO:0000256" key="7">
    <source>
        <dbReference type="ARBA" id="ARBA00023136"/>
    </source>
</evidence>
<evidence type="ECO:0000313" key="9">
    <source>
        <dbReference type="EMBL" id="AKF09598.1"/>
    </source>
</evidence>
<evidence type="ECO:0000256" key="5">
    <source>
        <dbReference type="ARBA" id="ARBA00022840"/>
    </source>
</evidence>
<accession>A0A0F6W7S6</accession>
<dbReference type="PANTHER" id="PTHR43596">
    <property type="entry name" value="ADP,ATP CARRIER PROTEIN"/>
    <property type="match status" value="1"/>
</dbReference>
<dbReference type="GO" id="GO:0005471">
    <property type="term" value="F:ATP:ADP antiporter activity"/>
    <property type="evidence" value="ECO:0007669"/>
    <property type="project" value="InterPro"/>
</dbReference>
<keyword evidence="2 8" id="KW-0813">Transport</keyword>
<dbReference type="Pfam" id="PF03219">
    <property type="entry name" value="TLC"/>
    <property type="match status" value="1"/>
</dbReference>
<evidence type="ECO:0000256" key="4">
    <source>
        <dbReference type="ARBA" id="ARBA00022741"/>
    </source>
</evidence>
<name>A0A0F6W7S6_9BACT</name>
<dbReference type="GO" id="GO:0005524">
    <property type="term" value="F:ATP binding"/>
    <property type="evidence" value="ECO:0007669"/>
    <property type="project" value="UniProtKB-KW"/>
</dbReference>
<gene>
    <name evidence="9" type="ORF">DB32_006747</name>
</gene>
<keyword evidence="6 8" id="KW-1133">Transmembrane helix</keyword>
<dbReference type="InterPro" id="IPR036259">
    <property type="entry name" value="MFS_trans_sf"/>
</dbReference>
<evidence type="ECO:0000256" key="6">
    <source>
        <dbReference type="ARBA" id="ARBA00022989"/>
    </source>
</evidence>
<evidence type="ECO:0000256" key="8">
    <source>
        <dbReference type="RuleBase" id="RU363121"/>
    </source>
</evidence>
<reference evidence="9 10" key="1">
    <citation type="submission" date="2015-03" db="EMBL/GenBank/DDBJ databases">
        <title>Genome assembly of Sandaracinus amylolyticus DSM 53668.</title>
        <authorList>
            <person name="Sharma G."/>
            <person name="Subramanian S."/>
        </authorList>
    </citation>
    <scope>NUCLEOTIDE SEQUENCE [LARGE SCALE GENOMIC DNA]</scope>
    <source>
        <strain evidence="9 10">DSM 53668</strain>
    </source>
</reference>
<protein>
    <recommendedName>
        <fullName evidence="8">ADP,ATP carrier protein</fullName>
    </recommendedName>
</protein>
<dbReference type="InterPro" id="IPR016024">
    <property type="entry name" value="ARM-type_fold"/>
</dbReference>